<dbReference type="GO" id="GO:0005524">
    <property type="term" value="F:ATP binding"/>
    <property type="evidence" value="ECO:0007669"/>
    <property type="project" value="UniProtKB-KW"/>
</dbReference>
<comment type="cofactor">
    <cofactor evidence="1">
        <name>Mg(2+)</name>
        <dbReference type="ChEBI" id="CHEBI:18420"/>
    </cofactor>
</comment>
<evidence type="ECO:0000256" key="1">
    <source>
        <dbReference type="ARBA" id="ARBA00001946"/>
    </source>
</evidence>
<dbReference type="GO" id="GO:0048029">
    <property type="term" value="F:monosaccharide binding"/>
    <property type="evidence" value="ECO:0007669"/>
    <property type="project" value="TreeGrafter"/>
</dbReference>
<comment type="function">
    <text evidence="2">Catalyzes the phosphorylation of D-fructose 6-phosphate to fructose 1,6-bisphosphate by ATP, the first committing step of glycolysis.</text>
</comment>
<keyword evidence="8" id="KW-0479">Metal-binding</keyword>
<dbReference type="GO" id="GO:0070095">
    <property type="term" value="F:fructose-6-phosphate binding"/>
    <property type="evidence" value="ECO:0007669"/>
    <property type="project" value="TreeGrafter"/>
</dbReference>
<dbReference type="AlphaFoldDB" id="A0A268P141"/>
<gene>
    <name evidence="17" type="ORF">CHH72_09345</name>
</gene>
<comment type="subcellular location">
    <subcellularLocation>
        <location evidence="3">Cytoplasm</location>
    </subcellularLocation>
</comment>
<keyword evidence="11" id="KW-0067">ATP-binding</keyword>
<dbReference type="Pfam" id="PF00365">
    <property type="entry name" value="PFK"/>
    <property type="match status" value="1"/>
</dbReference>
<dbReference type="Proteomes" id="UP000216207">
    <property type="component" value="Unassembled WGS sequence"/>
</dbReference>
<name>A0A268P141_SHOCL</name>
<comment type="pathway">
    <text evidence="4">Carbohydrate degradation; glycolysis; D-glyceraldehyde 3-phosphate and glycerone phosphate from D-glucose: step 3/4.</text>
</comment>
<accession>A0A268P141</accession>
<keyword evidence="7" id="KW-0808">Transferase</keyword>
<keyword evidence="6" id="KW-0963">Cytoplasm</keyword>
<dbReference type="PANTHER" id="PTHR13697:SF4">
    <property type="entry name" value="ATP-DEPENDENT 6-PHOSPHOFRUCTOKINASE"/>
    <property type="match status" value="1"/>
</dbReference>
<evidence type="ECO:0000256" key="3">
    <source>
        <dbReference type="ARBA" id="ARBA00004496"/>
    </source>
</evidence>
<evidence type="ECO:0000256" key="15">
    <source>
        <dbReference type="ARBA" id="ARBA00048070"/>
    </source>
</evidence>
<comment type="similarity">
    <text evidence="14">Belongs to the phosphofructokinase type A (PFKA) family.</text>
</comment>
<dbReference type="GO" id="GO:0003872">
    <property type="term" value="F:6-phosphofructokinase activity"/>
    <property type="evidence" value="ECO:0007669"/>
    <property type="project" value="UniProtKB-EC"/>
</dbReference>
<evidence type="ECO:0000256" key="4">
    <source>
        <dbReference type="ARBA" id="ARBA00004679"/>
    </source>
</evidence>
<evidence type="ECO:0000256" key="8">
    <source>
        <dbReference type="ARBA" id="ARBA00022723"/>
    </source>
</evidence>
<keyword evidence="12" id="KW-0460">Magnesium</keyword>
<dbReference type="GO" id="GO:0016208">
    <property type="term" value="F:AMP binding"/>
    <property type="evidence" value="ECO:0007669"/>
    <property type="project" value="TreeGrafter"/>
</dbReference>
<evidence type="ECO:0000256" key="14">
    <source>
        <dbReference type="ARBA" id="ARBA00038478"/>
    </source>
</evidence>
<evidence type="ECO:0000256" key="13">
    <source>
        <dbReference type="ARBA" id="ARBA00023152"/>
    </source>
</evidence>
<evidence type="ECO:0000313" key="18">
    <source>
        <dbReference type="Proteomes" id="UP000216207"/>
    </source>
</evidence>
<evidence type="ECO:0000256" key="2">
    <source>
        <dbReference type="ARBA" id="ARBA00002659"/>
    </source>
</evidence>
<dbReference type="EMBL" id="NPCC01000010">
    <property type="protein sequence ID" value="PAE89219.1"/>
    <property type="molecule type" value="Genomic_DNA"/>
</dbReference>
<keyword evidence="13" id="KW-0324">Glycolysis</keyword>
<dbReference type="GO" id="GO:0030388">
    <property type="term" value="P:fructose 1,6-bisphosphate metabolic process"/>
    <property type="evidence" value="ECO:0007669"/>
    <property type="project" value="TreeGrafter"/>
</dbReference>
<dbReference type="PRINTS" id="PR00476">
    <property type="entry name" value="PHFRCTKINASE"/>
</dbReference>
<organism evidence="17 18">
    <name type="scientific">Shouchella clausii</name>
    <name type="common">Alkalihalobacillus clausii</name>
    <dbReference type="NCBI Taxonomy" id="79880"/>
    <lineage>
        <taxon>Bacteria</taxon>
        <taxon>Bacillati</taxon>
        <taxon>Bacillota</taxon>
        <taxon>Bacilli</taxon>
        <taxon>Bacillales</taxon>
        <taxon>Bacillaceae</taxon>
        <taxon>Shouchella</taxon>
    </lineage>
</organism>
<dbReference type="PANTHER" id="PTHR13697">
    <property type="entry name" value="PHOSPHOFRUCTOKINASE"/>
    <property type="match status" value="1"/>
</dbReference>
<dbReference type="RefSeq" id="WP_095326465.1">
    <property type="nucleotide sequence ID" value="NZ_JAUPFF010000001.1"/>
</dbReference>
<evidence type="ECO:0000256" key="7">
    <source>
        <dbReference type="ARBA" id="ARBA00022679"/>
    </source>
</evidence>
<evidence type="ECO:0000256" key="10">
    <source>
        <dbReference type="ARBA" id="ARBA00022777"/>
    </source>
</evidence>
<dbReference type="InterPro" id="IPR022953">
    <property type="entry name" value="ATP_PFK"/>
</dbReference>
<dbReference type="InterPro" id="IPR035966">
    <property type="entry name" value="PKF_sf"/>
</dbReference>
<sequence length="334" mass="35421">MSTVRNIALITSGGDAPGLNGAIAAIAQTPDVNLYFYHGGFDGIIEQDPIAISPTTAREAVQQGELLCFSGRSTHMLHEAGQKRVLEKLKQDCIDALIVCGGNGSAQGARSLSAGLPVAVVPMTIDNDIGGSEYTIGHDTAVNAIAESLHRLRQTAANLPGRIFMVETFGGRCGQLPLAAAVAASADIVLLPEYELNIDKFITEVDARSARGKSVIIVVSEGIYLNKRFSAGDQGVSFALARALEESTEKRVRLSILGYTQRAGDPTSYDCLMAKQMGQCAVDALLNGEKAMLVALKEGRVKAIPLTAIEQAPTLAKELLQLAFKENQLIQLEG</sequence>
<evidence type="ECO:0000256" key="9">
    <source>
        <dbReference type="ARBA" id="ARBA00022741"/>
    </source>
</evidence>
<comment type="caution">
    <text evidence="17">The sequence shown here is derived from an EMBL/GenBank/DDBJ whole genome shotgun (WGS) entry which is preliminary data.</text>
</comment>
<comment type="catalytic activity">
    <reaction evidence="15">
        <text>beta-D-fructose 6-phosphate + ATP = beta-D-fructose 1,6-bisphosphate + ADP + H(+)</text>
        <dbReference type="Rhea" id="RHEA:16109"/>
        <dbReference type="ChEBI" id="CHEBI:15378"/>
        <dbReference type="ChEBI" id="CHEBI:30616"/>
        <dbReference type="ChEBI" id="CHEBI:32966"/>
        <dbReference type="ChEBI" id="CHEBI:57634"/>
        <dbReference type="ChEBI" id="CHEBI:456216"/>
        <dbReference type="EC" id="2.7.1.11"/>
    </reaction>
</comment>
<dbReference type="UniPathway" id="UPA00109">
    <property type="reaction ID" value="UER00182"/>
</dbReference>
<evidence type="ECO:0000256" key="6">
    <source>
        <dbReference type="ARBA" id="ARBA00022490"/>
    </source>
</evidence>
<dbReference type="EC" id="2.7.1.11" evidence="5"/>
<dbReference type="GO" id="GO:0042802">
    <property type="term" value="F:identical protein binding"/>
    <property type="evidence" value="ECO:0007669"/>
    <property type="project" value="TreeGrafter"/>
</dbReference>
<evidence type="ECO:0000313" key="17">
    <source>
        <dbReference type="EMBL" id="PAE89219.1"/>
    </source>
</evidence>
<dbReference type="Gene3D" id="3.40.50.460">
    <property type="entry name" value="Phosphofructokinase domain"/>
    <property type="match status" value="1"/>
</dbReference>
<dbReference type="InterPro" id="IPR012003">
    <property type="entry name" value="ATP_PFK_prok-type"/>
</dbReference>
<feature type="domain" description="Phosphofructokinase" evidence="16">
    <location>
        <begin position="6"/>
        <end position="285"/>
    </location>
</feature>
<dbReference type="GO" id="GO:0046872">
    <property type="term" value="F:metal ion binding"/>
    <property type="evidence" value="ECO:0007669"/>
    <property type="project" value="UniProtKB-KW"/>
</dbReference>
<protein>
    <recommendedName>
        <fullName evidence="5">6-phosphofructokinase</fullName>
        <ecNumber evidence="5">2.7.1.11</ecNumber>
    </recommendedName>
</protein>
<dbReference type="Gene3D" id="3.40.50.450">
    <property type="match status" value="1"/>
</dbReference>
<dbReference type="GO" id="GO:0006002">
    <property type="term" value="P:fructose 6-phosphate metabolic process"/>
    <property type="evidence" value="ECO:0007669"/>
    <property type="project" value="InterPro"/>
</dbReference>
<dbReference type="GO" id="GO:0061621">
    <property type="term" value="P:canonical glycolysis"/>
    <property type="evidence" value="ECO:0007669"/>
    <property type="project" value="TreeGrafter"/>
</dbReference>
<evidence type="ECO:0000259" key="16">
    <source>
        <dbReference type="Pfam" id="PF00365"/>
    </source>
</evidence>
<dbReference type="SUPFAM" id="SSF53784">
    <property type="entry name" value="Phosphofructokinase"/>
    <property type="match status" value="1"/>
</dbReference>
<reference evidence="17 18" key="1">
    <citation type="submission" date="2017-07" db="EMBL/GenBank/DDBJ databases">
        <title>Isolation and whole genome analysis of endospore-forming bacteria from heroin.</title>
        <authorList>
            <person name="Kalinowski J."/>
            <person name="Ahrens B."/>
            <person name="Al-Dilaimi A."/>
            <person name="Winkler A."/>
            <person name="Wibberg D."/>
            <person name="Schleenbecker U."/>
            <person name="Ruckert C."/>
            <person name="Wolfel R."/>
            <person name="Grass G."/>
        </authorList>
    </citation>
    <scope>NUCLEOTIDE SEQUENCE [LARGE SCALE GENOMIC DNA]</scope>
    <source>
        <strain evidence="17 18">7539</strain>
    </source>
</reference>
<dbReference type="NCBIfam" id="NF002872">
    <property type="entry name" value="PRK03202.1"/>
    <property type="match status" value="1"/>
</dbReference>
<keyword evidence="10" id="KW-0418">Kinase</keyword>
<evidence type="ECO:0000256" key="12">
    <source>
        <dbReference type="ARBA" id="ARBA00022842"/>
    </source>
</evidence>
<evidence type="ECO:0000256" key="5">
    <source>
        <dbReference type="ARBA" id="ARBA00012055"/>
    </source>
</evidence>
<keyword evidence="9" id="KW-0547">Nucleotide-binding</keyword>
<proteinExistence type="inferred from homology"/>
<dbReference type="GO" id="GO:0005945">
    <property type="term" value="C:6-phosphofructokinase complex"/>
    <property type="evidence" value="ECO:0007669"/>
    <property type="project" value="TreeGrafter"/>
</dbReference>
<evidence type="ECO:0000256" key="11">
    <source>
        <dbReference type="ARBA" id="ARBA00022840"/>
    </source>
</evidence>
<dbReference type="InterPro" id="IPR000023">
    <property type="entry name" value="Phosphofructokinase_dom"/>
</dbReference>
<dbReference type="PIRSF" id="PIRSF000532">
    <property type="entry name" value="ATP_PFK_prok"/>
    <property type="match status" value="1"/>
</dbReference>